<protein>
    <recommendedName>
        <fullName evidence="15">RES domain-containing protein</fullName>
    </recommendedName>
</protein>
<reference evidence="10" key="5">
    <citation type="submission" date="2019-10" db="EMBL/GenBank/DDBJ databases">
        <authorList>
            <consortium name="Veterinary Laboratory Investigation and Response Network"/>
        </authorList>
    </citation>
    <scope>NUCLEOTIDE SEQUENCE</scope>
    <source>
        <strain evidence="10">SAL-19-VL-WA-IL-0012</strain>
    </source>
</reference>
<dbReference type="RefSeq" id="WP_023237380.1">
    <property type="nucleotide sequence ID" value="NZ_CP022490.1"/>
</dbReference>
<evidence type="ECO:0008006" key="15">
    <source>
        <dbReference type="Google" id="ProtNLM"/>
    </source>
</evidence>
<dbReference type="EMBL" id="AAMGJL010000007">
    <property type="protein sequence ID" value="EDH0979796.1"/>
    <property type="molecule type" value="Genomic_DNA"/>
</dbReference>
<dbReference type="EMBL" id="DAARLP010000002">
    <property type="protein sequence ID" value="HAE2912426.1"/>
    <property type="molecule type" value="Genomic_DNA"/>
</dbReference>
<dbReference type="EMBL" id="AAHCWL010000020">
    <property type="protein sequence ID" value="EBU6916716.1"/>
    <property type="molecule type" value="Genomic_DNA"/>
</dbReference>
<dbReference type="EMBL" id="AAKPQX010000002">
    <property type="protein sequence ID" value="ECU3482756.1"/>
    <property type="molecule type" value="Genomic_DNA"/>
</dbReference>
<evidence type="ECO:0000313" key="14">
    <source>
        <dbReference type="EMBL" id="HAE6002773.1"/>
    </source>
</evidence>
<organism evidence="7">
    <name type="scientific">Salmonella enterica subsp. enterica serovar Braenderup</name>
    <dbReference type="NCBI Taxonomy" id="149391"/>
    <lineage>
        <taxon>Bacteria</taxon>
        <taxon>Pseudomonadati</taxon>
        <taxon>Pseudomonadota</taxon>
        <taxon>Gammaproteobacteria</taxon>
        <taxon>Enterobacterales</taxon>
        <taxon>Enterobacteriaceae</taxon>
        <taxon>Salmonella</taxon>
    </lineage>
</organism>
<dbReference type="EMBL" id="AAHIXO010000014">
    <property type="protein sequence ID" value="EBW6733811.1"/>
    <property type="molecule type" value="Genomic_DNA"/>
</dbReference>
<reference evidence="7" key="4">
    <citation type="submission" date="2018-09" db="EMBL/GenBank/DDBJ databases">
        <authorList>
            <person name="Ashton P.M."/>
            <person name="Dallman T."/>
            <person name="Nair S."/>
            <person name="De Pinna E."/>
            <person name="Peters T."/>
            <person name="Grant K."/>
        </authorList>
    </citation>
    <scope>NUCLEOTIDE SEQUENCE</scope>
    <source>
        <strain evidence="2">105336</strain>
        <strain evidence="6">205626</strain>
        <strain evidence="9">223495</strain>
        <strain evidence="5">271067</strain>
        <strain evidence="4">300664</strain>
        <strain evidence="7">329132</strain>
        <strain evidence="11">358409</strain>
        <strain evidence="1">443566</strain>
    </source>
</reference>
<name>A0A3V2FQC8_SALET</name>
<evidence type="ECO:0000313" key="10">
    <source>
        <dbReference type="EMBL" id="EDH0979796.1"/>
    </source>
</evidence>
<evidence type="ECO:0000313" key="8">
    <source>
        <dbReference type="EMBL" id="ECU3482756.1"/>
    </source>
</evidence>
<dbReference type="EMBL" id="AAHPAD010000013">
    <property type="protein sequence ID" value="EBY7628200.1"/>
    <property type="molecule type" value="Genomic_DNA"/>
</dbReference>
<proteinExistence type="predicted"/>
<reference evidence="12" key="3">
    <citation type="submission" date="2018-07" db="EMBL/GenBank/DDBJ databases">
        <authorList>
            <consortium name="NCBI Pathogen Detection Project"/>
        </authorList>
    </citation>
    <scope>NUCLEOTIDE SEQUENCE</scope>
    <source>
        <strain evidence="13">11-2318</strain>
        <strain evidence="14">12-7261</strain>
        <strain evidence="12">14-0315</strain>
    </source>
</reference>
<evidence type="ECO:0000313" key="7">
    <source>
        <dbReference type="EMBL" id="EBY7628200.1"/>
    </source>
</evidence>
<evidence type="ECO:0000313" key="4">
    <source>
        <dbReference type="EMBL" id="EBW4106412.1"/>
    </source>
</evidence>
<reference evidence="12" key="1">
    <citation type="journal article" date="2018" name="Genome Biol.">
        <title>SKESA: strategic k-mer extension for scrupulous assemblies.</title>
        <authorList>
            <person name="Souvorov A."/>
            <person name="Agarwala R."/>
            <person name="Lipman D.J."/>
        </authorList>
    </citation>
    <scope>NUCLEOTIDE SEQUENCE</scope>
    <source>
        <strain evidence="13">11-2318</strain>
        <strain evidence="14">12-7261</strain>
        <strain evidence="12">14-0315</strain>
    </source>
</reference>
<dbReference type="EMBL" id="AAHIGD010000018">
    <property type="protein sequence ID" value="EBW4106412.1"/>
    <property type="molecule type" value="Genomic_DNA"/>
</dbReference>
<evidence type="ECO:0000313" key="6">
    <source>
        <dbReference type="EMBL" id="EBX3356875.1"/>
    </source>
</evidence>
<evidence type="ECO:0000313" key="12">
    <source>
        <dbReference type="EMBL" id="HAC6916008.1"/>
    </source>
</evidence>
<dbReference type="EMBL" id="DAASLG010000021">
    <property type="protein sequence ID" value="HAE6002773.1"/>
    <property type="molecule type" value="Genomic_DNA"/>
</dbReference>
<evidence type="ECO:0000313" key="1">
    <source>
        <dbReference type="EMBL" id="EBU6916716.1"/>
    </source>
</evidence>
<evidence type="ECO:0000313" key="9">
    <source>
        <dbReference type="EMBL" id="EDA9438892.1"/>
    </source>
</evidence>
<dbReference type="EMBL" id="AAMIHV010000027">
    <property type="protein sequence ID" value="EDH6430987.1"/>
    <property type="molecule type" value="Genomic_DNA"/>
</dbReference>
<sequence length="396" mass="46283">MEENKIKEIHYNNIIKTILQSDRVSPPLTLESDIVSDFKERCEYYIDSLKKYDKENNTKINFDLMIKRISIIVNGITKCLEEFLSGDIKSAYDVFNDIFSSSTINKHIRRITIPLYDVCNEKRPLFRVRKSDAPLTDRTDIFHIPFTKRYNVNAQRYSVAGLPCLYLGASLYVCWLEMNKPDFDKLYLSSFISYDKRPKILNFSPNLLNDPIAGILEGDELEKANWIKASYFILWPLIISCSYIKKNQNASFIQEYIIPNILMQWISRRSNSPIAGIAYYSTRMHNANKTHRSINVVLPPKATYKQIIAQEYCPRLQALFHFTPPVSWQVLKTLDYQFVGERTPDQANAATFLQRKEKQTGISNFYEDIVELYPLTDFYKLEVCIDRLFEYSTISC</sequence>
<evidence type="ECO:0000313" key="13">
    <source>
        <dbReference type="EMBL" id="HAE2912426.1"/>
    </source>
</evidence>
<dbReference type="EMBL" id="AALLTD010000020">
    <property type="protein sequence ID" value="EDA9438892.1"/>
    <property type="molecule type" value="Genomic_DNA"/>
</dbReference>
<reference evidence="3" key="2">
    <citation type="submission" date="2018-07" db="EMBL/GenBank/DDBJ databases">
        <authorList>
            <consortium name="GenomeTrakr network: Whole genome sequencing for foodborne pathogen traceback"/>
        </authorList>
    </citation>
    <scope>NUCLEOTIDE SEQUENCE</scope>
    <source>
        <strain evidence="8">FSIS11812815</strain>
        <strain evidence="3">NY-N20005</strain>
    </source>
</reference>
<accession>A0A3V2FQC8</accession>
<dbReference type="EMBL" id="DAAMJL010000004">
    <property type="protein sequence ID" value="HAC6916008.1"/>
    <property type="molecule type" value="Genomic_DNA"/>
</dbReference>
<comment type="caution">
    <text evidence="7">The sequence shown here is derived from an EMBL/GenBank/DDBJ whole genome shotgun (WGS) entry which is preliminary data.</text>
</comment>
<evidence type="ECO:0000313" key="5">
    <source>
        <dbReference type="EMBL" id="EBW6733811.1"/>
    </source>
</evidence>
<dbReference type="AlphaFoldDB" id="A0A3V2FQC8"/>
<evidence type="ECO:0000313" key="3">
    <source>
        <dbReference type="EMBL" id="EBV9203431.1"/>
    </source>
</evidence>
<dbReference type="EMBL" id="AAHFAS010000063">
    <property type="protein sequence ID" value="EBV3764072.1"/>
    <property type="molecule type" value="Genomic_DNA"/>
</dbReference>
<evidence type="ECO:0000313" key="2">
    <source>
        <dbReference type="EMBL" id="EBV3764072.1"/>
    </source>
</evidence>
<dbReference type="EMBL" id="AAHGTQ010000050">
    <property type="protein sequence ID" value="EBV9203431.1"/>
    <property type="molecule type" value="Genomic_DNA"/>
</dbReference>
<gene>
    <name evidence="9" type="ORF">A4W57_19080</name>
    <name evidence="3" type="ORF">ASH82_22950</name>
    <name evidence="11" type="ORF">CB395_19505</name>
    <name evidence="7" type="ORF">D6K67_17475</name>
    <name evidence="1" type="ORF">DKU10_18730</name>
    <name evidence="2" type="ORF">DOJ23_21445</name>
    <name evidence="5" type="ORF">DP829_18640</name>
    <name evidence="4" type="ORF">DPJ44_20220</name>
    <name evidence="6" type="ORF">DPS10_18775</name>
    <name evidence="8" type="ORF">DY868_08610</name>
    <name evidence="12" type="ORF">G0D76_12500</name>
    <name evidence="13" type="ORF">G3408_001518</name>
    <name evidence="14" type="ORF">G4I58_004460</name>
    <name evidence="10" type="ORF">GCZ77_16645</name>
</gene>
<dbReference type="EMBL" id="AAHKXZ010000018">
    <property type="protein sequence ID" value="EBX3356875.1"/>
    <property type="molecule type" value="Genomic_DNA"/>
</dbReference>
<evidence type="ECO:0000313" key="11">
    <source>
        <dbReference type="EMBL" id="EDH6430987.1"/>
    </source>
</evidence>